<dbReference type="PANTHER" id="PTHR24186">
    <property type="entry name" value="PROTEIN PHOSPHATASE 1 REGULATORY SUBUNIT"/>
    <property type="match status" value="1"/>
</dbReference>
<evidence type="ECO:0000256" key="4">
    <source>
        <dbReference type="ARBA" id="ARBA00022989"/>
    </source>
</evidence>
<dbReference type="EMBL" id="GISG01277142">
    <property type="protein sequence ID" value="MBA4677987.1"/>
    <property type="molecule type" value="Transcribed_RNA"/>
</dbReference>
<evidence type="ECO:0000256" key="3">
    <source>
        <dbReference type="ARBA" id="ARBA00022737"/>
    </source>
</evidence>
<evidence type="ECO:0000256" key="1">
    <source>
        <dbReference type="ARBA" id="ARBA00004141"/>
    </source>
</evidence>
<organism evidence="9">
    <name type="scientific">Opuntia streptacantha</name>
    <name type="common">Prickly pear cactus</name>
    <name type="synonym">Opuntia cardona</name>
    <dbReference type="NCBI Taxonomy" id="393608"/>
    <lineage>
        <taxon>Eukaryota</taxon>
        <taxon>Viridiplantae</taxon>
        <taxon>Streptophyta</taxon>
        <taxon>Embryophyta</taxon>
        <taxon>Tracheophyta</taxon>
        <taxon>Spermatophyta</taxon>
        <taxon>Magnoliopsida</taxon>
        <taxon>eudicotyledons</taxon>
        <taxon>Gunneridae</taxon>
        <taxon>Pentapetalae</taxon>
        <taxon>Caryophyllales</taxon>
        <taxon>Cactineae</taxon>
        <taxon>Cactaceae</taxon>
        <taxon>Opuntioideae</taxon>
        <taxon>Opuntia</taxon>
    </lineage>
</organism>
<dbReference type="PANTHER" id="PTHR24186:SF46">
    <property type="entry name" value="PROTEIN ACCELERATED CELL DEATH 6-LIKE"/>
    <property type="match status" value="1"/>
</dbReference>
<feature type="transmembrane region" description="Helical" evidence="7">
    <location>
        <begin position="81"/>
        <end position="108"/>
    </location>
</feature>
<dbReference type="AlphaFoldDB" id="A0A7C9F7L0"/>
<protein>
    <recommendedName>
        <fullName evidence="8">PGG domain-containing protein</fullName>
    </recommendedName>
</protein>
<feature type="transmembrane region" description="Helical" evidence="7">
    <location>
        <begin position="120"/>
        <end position="142"/>
    </location>
</feature>
<evidence type="ECO:0000256" key="6">
    <source>
        <dbReference type="ARBA" id="ARBA00023136"/>
    </source>
</evidence>
<feature type="transmembrane region" description="Helical" evidence="7">
    <location>
        <begin position="43"/>
        <end position="61"/>
    </location>
</feature>
<dbReference type="InterPro" id="IPR026961">
    <property type="entry name" value="PGG_dom"/>
</dbReference>
<dbReference type="Pfam" id="PF13962">
    <property type="entry name" value="PGG"/>
    <property type="match status" value="1"/>
</dbReference>
<reference evidence="9" key="1">
    <citation type="journal article" date="2013" name="J. Plant Res.">
        <title>Effect of fungi and light on seed germination of three Opuntia species from semiarid lands of central Mexico.</title>
        <authorList>
            <person name="Delgado-Sanchez P."/>
            <person name="Jimenez-Bremont J.F."/>
            <person name="Guerrero-Gonzalez Mde L."/>
            <person name="Flores J."/>
        </authorList>
    </citation>
    <scope>NUCLEOTIDE SEQUENCE</scope>
    <source>
        <tissue evidence="9">Cladode</tissue>
    </source>
</reference>
<dbReference type="GO" id="GO:0005886">
    <property type="term" value="C:plasma membrane"/>
    <property type="evidence" value="ECO:0007669"/>
    <property type="project" value="TreeGrafter"/>
</dbReference>
<keyword evidence="4 7" id="KW-1133">Transmembrane helix</keyword>
<keyword evidence="5" id="KW-0040">ANK repeat</keyword>
<evidence type="ECO:0000256" key="7">
    <source>
        <dbReference type="SAM" id="Phobius"/>
    </source>
</evidence>
<feature type="domain" description="PGG" evidence="8">
    <location>
        <begin position="37"/>
        <end position="139"/>
    </location>
</feature>
<evidence type="ECO:0000259" key="8">
    <source>
        <dbReference type="Pfam" id="PF13962"/>
    </source>
</evidence>
<evidence type="ECO:0000313" key="9">
    <source>
        <dbReference type="EMBL" id="MBA4677987.1"/>
    </source>
</evidence>
<proteinExistence type="predicted"/>
<reference evidence="9" key="2">
    <citation type="submission" date="2020-07" db="EMBL/GenBank/DDBJ databases">
        <authorList>
            <person name="Vera ALvarez R."/>
            <person name="Arias-Moreno D.M."/>
            <person name="Jimenez-Jacinto V."/>
            <person name="Jimenez-Bremont J.F."/>
            <person name="Swaminathan K."/>
            <person name="Moose S.P."/>
            <person name="Guerrero-Gonzalez M.L."/>
            <person name="Marino-Ramirez L."/>
            <person name="Landsman D."/>
            <person name="Rodriguez-Kessler M."/>
            <person name="Delgado-Sanchez P."/>
        </authorList>
    </citation>
    <scope>NUCLEOTIDE SEQUENCE</scope>
    <source>
        <tissue evidence="9">Cladode</tissue>
    </source>
</reference>
<keyword evidence="6 7" id="KW-0472">Membrane</keyword>
<accession>A0A7C9F7L0</accession>
<evidence type="ECO:0000256" key="2">
    <source>
        <dbReference type="ARBA" id="ARBA00022692"/>
    </source>
</evidence>
<keyword evidence="3" id="KW-0677">Repeat</keyword>
<keyword evidence="2 7" id="KW-0812">Transmembrane</keyword>
<evidence type="ECO:0000256" key="5">
    <source>
        <dbReference type="ARBA" id="ARBA00023043"/>
    </source>
</evidence>
<sequence length="213" mass="23375">MDLIAEKCRGDDEWVKWCKHVRINPVLKLTYAQQTKKIFELRGVLFVVATLLATITFQAGFTLPGGLNQNSGEAILAKKAAFLMFLLTDALSLLCSVCALFCLTCSFFCESEKTVRYSMIALIPSLGWSLLAFASGVSTVIPHGWGNIIIWVFFVLLLVIVIIGAAIYPALLANMLPGKVSTLMDNISKKFGRRASASMNESYEANSTQEHAV</sequence>
<name>A0A7C9F7L0_OPUST</name>
<feature type="transmembrane region" description="Helical" evidence="7">
    <location>
        <begin position="148"/>
        <end position="171"/>
    </location>
</feature>
<comment type="subcellular location">
    <subcellularLocation>
        <location evidence="1">Membrane</location>
        <topology evidence="1">Multi-pass membrane protein</topology>
    </subcellularLocation>
</comment>